<feature type="region of interest" description="Disordered" evidence="1">
    <location>
        <begin position="434"/>
        <end position="544"/>
    </location>
</feature>
<dbReference type="SUPFAM" id="SSF46894">
    <property type="entry name" value="C-terminal effector domain of the bipartite response regulators"/>
    <property type="match status" value="1"/>
</dbReference>
<sequence length="979" mass="102008">MPTAPTISPREREVLLAVADRLTNAEIADRLYVSVRTVESHVSALLRKLDARDRRELAARAPGLAGPAGLVVGTPRPPTSFVGRVAERDAVVRLVAESRVTTVLGPGGMGKTRLAVAATEAAAPQFPDGATFVNLVPSRPGSVLESVAAGLGVLPHPQQPLPDAVAAQLAGRALLVLDNCEHVADDVADVITALTAANPGLSVLTTSRERLGVPGETVLQLGPLPAAAELFTERAKAVDPAFDADPATIAALCRELGGSPLTIELAAARVASLGIDALRAGLADDPLRVLATGRGPDRHRSLRSVLEWSHRLLSAEERTVLARISRFRNAFALADAAALSPESSVGAVSDVIGRLVDKSLVTAHREAGAWTLFDGVARFARERLAESPEAEQVDARYHEWAARRARELVARLGGDWRDEFDRIADDLRACVAEGASAPGHHGPVRAEPGQVPRTGAVNTLATPDQPSHERLTNPTTPDQPGHQHPSHPATPDQPSHHRPTHPATPAPVSHRQPSHPATPDQPSHHRPTHPATPAPANPNQLPGALATRDHDLAADLARLTYARGFLAEAVAHWRTAADRAPSPAAAAADLALAGSCTHLLTHARDHFDLLLVAAERAGGDPGTRAACLAGAVVLAERFRGAGFVTDPVPDSELDRMLTDAAEAPAADLAVAHAWRSGAGPQSVDPAAAERAVAAAAGDPLLLSAALDARCTAQALAGRPDQAYRTTQERLALVTALDRTDPHAAVEVLDAFRAAITYAVATGALSDALALSRRAAGDPALAGHPYWGTSGLVTTLALTGRFAEAGEAAEELWRARLPRNATLGVPLLAAALAAGLSGDEPSMTRWRTRAADVAGVATPADSANLAPLDAFVRARVALHTGTGLAERLAEAGAEFTPGRFNGYAAGVAAELAVLLDAPDAPQHLTRAEHHAARNRWTAAALTRARARHRGDAALLAAAAKEFAELGATFEAETTRPAADS</sequence>
<dbReference type="InterPro" id="IPR036388">
    <property type="entry name" value="WH-like_DNA-bd_sf"/>
</dbReference>
<dbReference type="InterPro" id="IPR016032">
    <property type="entry name" value="Sig_transdc_resp-reg_C-effctor"/>
</dbReference>
<accession>A0ABV5U0Y4</accession>
<evidence type="ECO:0000313" key="3">
    <source>
        <dbReference type="EMBL" id="MFB9685040.1"/>
    </source>
</evidence>
<dbReference type="RefSeq" id="WP_378192309.1">
    <property type="nucleotide sequence ID" value="NZ_JBHMBK010000007.1"/>
</dbReference>
<keyword evidence="4" id="KW-1185">Reference proteome</keyword>
<reference evidence="3 4" key="1">
    <citation type="submission" date="2024-09" db="EMBL/GenBank/DDBJ databases">
        <authorList>
            <person name="Sun Q."/>
            <person name="Mori K."/>
        </authorList>
    </citation>
    <scope>NUCLEOTIDE SEQUENCE [LARGE SCALE GENOMIC DNA]</scope>
    <source>
        <strain evidence="3 4">JCM 13852</strain>
    </source>
</reference>
<dbReference type="InterPro" id="IPR000792">
    <property type="entry name" value="Tscrpt_reg_LuxR_C"/>
</dbReference>
<gene>
    <name evidence="3" type="ORF">ACFFTO_12675</name>
</gene>
<dbReference type="Gene3D" id="1.10.10.10">
    <property type="entry name" value="Winged helix-like DNA-binding domain superfamily/Winged helix DNA-binding domain"/>
    <property type="match status" value="1"/>
</dbReference>
<name>A0ABV5U0Y4_9PSEU</name>
<dbReference type="InterPro" id="IPR027417">
    <property type="entry name" value="P-loop_NTPase"/>
</dbReference>
<dbReference type="PRINTS" id="PR00038">
    <property type="entry name" value="HTHLUXR"/>
</dbReference>
<dbReference type="EMBL" id="JBHMBK010000007">
    <property type="protein sequence ID" value="MFB9685040.1"/>
    <property type="molecule type" value="Genomic_DNA"/>
</dbReference>
<dbReference type="CDD" id="cd06170">
    <property type="entry name" value="LuxR_C_like"/>
    <property type="match status" value="1"/>
</dbReference>
<evidence type="ECO:0000313" key="4">
    <source>
        <dbReference type="Proteomes" id="UP001589535"/>
    </source>
</evidence>
<protein>
    <submittedName>
        <fullName evidence="3">LuxR C-terminal-related transcriptional regulator</fullName>
    </submittedName>
</protein>
<dbReference type="PANTHER" id="PTHR47691:SF3">
    <property type="entry name" value="HTH-TYPE TRANSCRIPTIONAL REGULATOR RV0890C-RELATED"/>
    <property type="match status" value="1"/>
</dbReference>
<proteinExistence type="predicted"/>
<feature type="domain" description="HTH luxR-type" evidence="2">
    <location>
        <begin position="1"/>
        <end position="65"/>
    </location>
</feature>
<organism evidence="3 4">
    <name type="scientific">Amycolatopsis plumensis</name>
    <dbReference type="NCBI Taxonomy" id="236508"/>
    <lineage>
        <taxon>Bacteria</taxon>
        <taxon>Bacillati</taxon>
        <taxon>Actinomycetota</taxon>
        <taxon>Actinomycetes</taxon>
        <taxon>Pseudonocardiales</taxon>
        <taxon>Pseudonocardiaceae</taxon>
        <taxon>Amycolatopsis</taxon>
    </lineage>
</organism>
<feature type="compositionally biased region" description="Polar residues" evidence="1">
    <location>
        <begin position="456"/>
        <end position="465"/>
    </location>
</feature>
<comment type="caution">
    <text evidence="3">The sequence shown here is derived from an EMBL/GenBank/DDBJ whole genome shotgun (WGS) entry which is preliminary data.</text>
</comment>
<dbReference type="Gene3D" id="3.40.50.300">
    <property type="entry name" value="P-loop containing nucleotide triphosphate hydrolases"/>
    <property type="match status" value="1"/>
</dbReference>
<evidence type="ECO:0000259" key="2">
    <source>
        <dbReference type="PROSITE" id="PS50043"/>
    </source>
</evidence>
<dbReference type="PANTHER" id="PTHR47691">
    <property type="entry name" value="REGULATOR-RELATED"/>
    <property type="match status" value="1"/>
</dbReference>
<dbReference type="SUPFAM" id="SSF52540">
    <property type="entry name" value="P-loop containing nucleoside triphosphate hydrolases"/>
    <property type="match status" value="1"/>
</dbReference>
<evidence type="ECO:0000256" key="1">
    <source>
        <dbReference type="SAM" id="MobiDB-lite"/>
    </source>
</evidence>
<dbReference type="SMART" id="SM00421">
    <property type="entry name" value="HTH_LUXR"/>
    <property type="match status" value="1"/>
</dbReference>
<dbReference type="Proteomes" id="UP001589535">
    <property type="component" value="Unassembled WGS sequence"/>
</dbReference>
<dbReference type="PROSITE" id="PS50043">
    <property type="entry name" value="HTH_LUXR_2"/>
    <property type="match status" value="1"/>
</dbReference>
<dbReference type="Pfam" id="PF00196">
    <property type="entry name" value="GerE"/>
    <property type="match status" value="1"/>
</dbReference>